<dbReference type="PROSITE" id="PS51318">
    <property type="entry name" value="TAT"/>
    <property type="match status" value="1"/>
</dbReference>
<sequence>MTMDRRTMLGMTAAGLVAAGTARAQTGDDRPSDLPWPPRETFDLWPGKAPGTPATLPTPVRYGPGGRELWLRGIARPTLSVYRPANPNGIGILSIPGGGYQFVSVENEGHNVAKVLNPLGFTVFALVYRLPGEGWANRADVPLQDAQRAMRIIRARASEFGIAPKKLGILGFSAGGHLAGSLSTAYNDPTYEPVDAIDRGYARPDFSGLVYPVTTLAETGSPSRSRANLLGPSVMNEAAARYDTVRRVDAGTPPLFLLHAADDPIVPLEMSTAMISAARAAGVPVAAHFYDKGGHGFGMALDPQHPAHGWGALYATWAARMASGG</sequence>
<protein>
    <submittedName>
        <fullName evidence="4">Alpha/beta hydrolase</fullName>
    </submittedName>
</protein>
<dbReference type="Proteomes" id="UP000218366">
    <property type="component" value="Unassembled WGS sequence"/>
</dbReference>
<evidence type="ECO:0000256" key="1">
    <source>
        <dbReference type="ARBA" id="ARBA00022801"/>
    </source>
</evidence>
<feature type="chain" id="PRO_5013150284" evidence="2">
    <location>
        <begin position="25"/>
        <end position="325"/>
    </location>
</feature>
<comment type="caution">
    <text evidence="4">The sequence shown here is derived from an EMBL/GenBank/DDBJ whole genome shotgun (WGS) entry which is preliminary data.</text>
</comment>
<gene>
    <name evidence="4" type="ORF">COC42_15160</name>
</gene>
<dbReference type="PANTHER" id="PTHR48081:SF6">
    <property type="entry name" value="PEPTIDASE S9 PROLYL OLIGOPEPTIDASE CATALYTIC DOMAIN-CONTAINING PROTEIN"/>
    <property type="match status" value="1"/>
</dbReference>
<dbReference type="PANTHER" id="PTHR48081">
    <property type="entry name" value="AB HYDROLASE SUPERFAMILY PROTEIN C4A8.06C"/>
    <property type="match status" value="1"/>
</dbReference>
<keyword evidence="1 4" id="KW-0378">Hydrolase</keyword>
<evidence type="ECO:0000259" key="3">
    <source>
        <dbReference type="Pfam" id="PF20434"/>
    </source>
</evidence>
<dbReference type="GO" id="GO:0016787">
    <property type="term" value="F:hydrolase activity"/>
    <property type="evidence" value="ECO:0007669"/>
    <property type="project" value="UniProtKB-KW"/>
</dbReference>
<reference evidence="4 5" key="1">
    <citation type="submission" date="2017-09" db="EMBL/GenBank/DDBJ databases">
        <title>Sphingomonas spermidinifaciens 9NM-10, whole genome shotgun sequence.</title>
        <authorList>
            <person name="Feng G."/>
            <person name="Zhu H."/>
        </authorList>
    </citation>
    <scope>NUCLEOTIDE SEQUENCE [LARGE SCALE GENOMIC DNA]</scope>
    <source>
        <strain evidence="4 5">9NM-10</strain>
    </source>
</reference>
<proteinExistence type="predicted"/>
<dbReference type="InterPro" id="IPR006311">
    <property type="entry name" value="TAT_signal"/>
</dbReference>
<evidence type="ECO:0000313" key="5">
    <source>
        <dbReference type="Proteomes" id="UP000218366"/>
    </source>
</evidence>
<dbReference type="InterPro" id="IPR049492">
    <property type="entry name" value="BD-FAE-like_dom"/>
</dbReference>
<dbReference type="Gene3D" id="3.40.50.1820">
    <property type="entry name" value="alpha/beta hydrolase"/>
    <property type="match status" value="1"/>
</dbReference>
<accession>A0A2A4B4Y4</accession>
<evidence type="ECO:0000256" key="2">
    <source>
        <dbReference type="SAM" id="SignalP"/>
    </source>
</evidence>
<dbReference type="SUPFAM" id="SSF53474">
    <property type="entry name" value="alpha/beta-Hydrolases"/>
    <property type="match status" value="1"/>
</dbReference>
<dbReference type="AlphaFoldDB" id="A0A2A4B4Y4"/>
<feature type="signal peptide" evidence="2">
    <location>
        <begin position="1"/>
        <end position="24"/>
    </location>
</feature>
<dbReference type="EMBL" id="NWMW01000002">
    <property type="protein sequence ID" value="PCD02716.1"/>
    <property type="molecule type" value="Genomic_DNA"/>
</dbReference>
<dbReference type="InterPro" id="IPR029058">
    <property type="entry name" value="AB_hydrolase_fold"/>
</dbReference>
<dbReference type="InterPro" id="IPR050300">
    <property type="entry name" value="GDXG_lipolytic_enzyme"/>
</dbReference>
<dbReference type="OrthoDB" id="9771666at2"/>
<organism evidence="4 5">
    <name type="scientific">Sphingomonas spermidinifaciens</name>
    <dbReference type="NCBI Taxonomy" id="1141889"/>
    <lineage>
        <taxon>Bacteria</taxon>
        <taxon>Pseudomonadati</taxon>
        <taxon>Pseudomonadota</taxon>
        <taxon>Alphaproteobacteria</taxon>
        <taxon>Sphingomonadales</taxon>
        <taxon>Sphingomonadaceae</taxon>
        <taxon>Sphingomonas</taxon>
    </lineage>
</organism>
<keyword evidence="2" id="KW-0732">Signal</keyword>
<name>A0A2A4B4Y4_9SPHN</name>
<evidence type="ECO:0000313" key="4">
    <source>
        <dbReference type="EMBL" id="PCD02716.1"/>
    </source>
</evidence>
<keyword evidence="5" id="KW-1185">Reference proteome</keyword>
<feature type="domain" description="BD-FAE-like" evidence="3">
    <location>
        <begin position="91"/>
        <end position="274"/>
    </location>
</feature>
<dbReference type="Pfam" id="PF20434">
    <property type="entry name" value="BD-FAE"/>
    <property type="match status" value="1"/>
</dbReference>